<organism evidence="8 9">
    <name type="scientific">Olea europaea subsp. europaea</name>
    <dbReference type="NCBI Taxonomy" id="158383"/>
    <lineage>
        <taxon>Eukaryota</taxon>
        <taxon>Viridiplantae</taxon>
        <taxon>Streptophyta</taxon>
        <taxon>Embryophyta</taxon>
        <taxon>Tracheophyta</taxon>
        <taxon>Spermatophyta</taxon>
        <taxon>Magnoliopsida</taxon>
        <taxon>eudicotyledons</taxon>
        <taxon>Gunneridae</taxon>
        <taxon>Pentapetalae</taxon>
        <taxon>asterids</taxon>
        <taxon>lamiids</taxon>
        <taxon>Lamiales</taxon>
        <taxon>Oleaceae</taxon>
        <taxon>Oleeae</taxon>
        <taxon>Olea</taxon>
    </lineage>
</organism>
<dbReference type="AlphaFoldDB" id="A0A8S0VKH4"/>
<evidence type="ECO:0000256" key="4">
    <source>
        <dbReference type="ARBA" id="ARBA00022692"/>
    </source>
</evidence>
<name>A0A8S0VKH4_OLEEU</name>
<protein>
    <submittedName>
        <fullName evidence="8">Cellulose synthase, partial</fullName>
    </submittedName>
</protein>
<keyword evidence="5" id="KW-1133">Transmembrane helix</keyword>
<keyword evidence="3" id="KW-0808">Transferase</keyword>
<dbReference type="Gramene" id="OE9A086771T1">
    <property type="protein sequence ID" value="OE9A086771C1"/>
    <property type="gene ID" value="OE9A086771"/>
</dbReference>
<keyword evidence="9" id="KW-1185">Reference proteome</keyword>
<accession>A0A8S0VKH4</accession>
<dbReference type="GO" id="GO:0071555">
    <property type="term" value="P:cell wall organization"/>
    <property type="evidence" value="ECO:0007669"/>
    <property type="project" value="UniProtKB-KW"/>
</dbReference>
<evidence type="ECO:0000256" key="2">
    <source>
        <dbReference type="ARBA" id="ARBA00022676"/>
    </source>
</evidence>
<dbReference type="Proteomes" id="UP000594638">
    <property type="component" value="Unassembled WGS sequence"/>
</dbReference>
<dbReference type="GO" id="GO:0016020">
    <property type="term" value="C:membrane"/>
    <property type="evidence" value="ECO:0007669"/>
    <property type="project" value="InterPro"/>
</dbReference>
<evidence type="ECO:0000313" key="9">
    <source>
        <dbReference type="Proteomes" id="UP000594638"/>
    </source>
</evidence>
<keyword evidence="7" id="KW-0961">Cell wall biogenesis/degradation</keyword>
<proteinExistence type="predicted"/>
<dbReference type="GO" id="GO:0016760">
    <property type="term" value="F:cellulose synthase (UDP-forming) activity"/>
    <property type="evidence" value="ECO:0007669"/>
    <property type="project" value="InterPro"/>
</dbReference>
<comment type="caution">
    <text evidence="8">The sequence shown here is derived from an EMBL/GenBank/DDBJ whole genome shotgun (WGS) entry which is preliminary data.</text>
</comment>
<evidence type="ECO:0000256" key="7">
    <source>
        <dbReference type="ARBA" id="ARBA00023316"/>
    </source>
</evidence>
<sequence>MDDGDLPEGTNLGSLIKEIILVISYGYEEKTERSKEASRYIVEDGGNWWCLPHPFTVFQGLLKALDGVDTNFIVTAKADDDAEFRELYFFKLTTLLIPPTTLIILNMVGVVA</sequence>
<dbReference type="GO" id="GO:0012505">
    <property type="term" value="C:endomembrane system"/>
    <property type="evidence" value="ECO:0007669"/>
    <property type="project" value="UniProtKB-SubCell"/>
</dbReference>
<keyword evidence="6" id="KW-0472">Membrane</keyword>
<dbReference type="EMBL" id="CACTIH010009372">
    <property type="protein sequence ID" value="CAA3030420.1"/>
    <property type="molecule type" value="Genomic_DNA"/>
</dbReference>
<comment type="subcellular location">
    <subcellularLocation>
        <location evidence="1">Endomembrane system</location>
    </subcellularLocation>
</comment>
<dbReference type="Pfam" id="PF03552">
    <property type="entry name" value="Cellulose_synt"/>
    <property type="match status" value="1"/>
</dbReference>
<reference evidence="8 9" key="1">
    <citation type="submission" date="2019-12" db="EMBL/GenBank/DDBJ databases">
        <authorList>
            <person name="Alioto T."/>
            <person name="Alioto T."/>
            <person name="Gomez Garrido J."/>
        </authorList>
    </citation>
    <scope>NUCLEOTIDE SEQUENCE [LARGE SCALE GENOMIC DNA]</scope>
</reference>
<gene>
    <name evidence="8" type="ORF">OLEA9_A086771</name>
</gene>
<evidence type="ECO:0000256" key="5">
    <source>
        <dbReference type="ARBA" id="ARBA00022989"/>
    </source>
</evidence>
<evidence type="ECO:0000256" key="6">
    <source>
        <dbReference type="ARBA" id="ARBA00023136"/>
    </source>
</evidence>
<dbReference type="PANTHER" id="PTHR13301">
    <property type="entry name" value="X-BOX TRANSCRIPTION FACTOR-RELATED"/>
    <property type="match status" value="1"/>
</dbReference>
<dbReference type="InterPro" id="IPR005150">
    <property type="entry name" value="Cellulose_synth"/>
</dbReference>
<keyword evidence="2" id="KW-0328">Glycosyltransferase</keyword>
<evidence type="ECO:0000313" key="8">
    <source>
        <dbReference type="EMBL" id="CAA3030420.1"/>
    </source>
</evidence>
<dbReference type="GO" id="GO:0030244">
    <property type="term" value="P:cellulose biosynthetic process"/>
    <property type="evidence" value="ECO:0007669"/>
    <property type="project" value="InterPro"/>
</dbReference>
<evidence type="ECO:0000256" key="3">
    <source>
        <dbReference type="ARBA" id="ARBA00022679"/>
    </source>
</evidence>
<evidence type="ECO:0000256" key="1">
    <source>
        <dbReference type="ARBA" id="ARBA00004308"/>
    </source>
</evidence>
<keyword evidence="4" id="KW-0812">Transmembrane</keyword>
<dbReference type="OrthoDB" id="72851at2759"/>